<dbReference type="EMBL" id="LR877154">
    <property type="protein sequence ID" value="CAD2218213.1"/>
    <property type="molecule type" value="Genomic_DNA"/>
</dbReference>
<gene>
    <name evidence="1" type="ORF">ADEAN_000570000</name>
</gene>
<name>A0A7G2CHQ1_9TRYP</name>
<evidence type="ECO:0000313" key="2">
    <source>
        <dbReference type="Proteomes" id="UP000515908"/>
    </source>
</evidence>
<proteinExistence type="predicted"/>
<dbReference type="VEuPathDB" id="TriTrypDB:ADEAN_000570000"/>
<organism evidence="1 2">
    <name type="scientific">Angomonas deanei</name>
    <dbReference type="NCBI Taxonomy" id="59799"/>
    <lineage>
        <taxon>Eukaryota</taxon>
        <taxon>Discoba</taxon>
        <taxon>Euglenozoa</taxon>
        <taxon>Kinetoplastea</taxon>
        <taxon>Metakinetoplastina</taxon>
        <taxon>Trypanosomatida</taxon>
        <taxon>Trypanosomatidae</taxon>
        <taxon>Strigomonadinae</taxon>
        <taxon>Angomonas</taxon>
    </lineage>
</organism>
<evidence type="ECO:0000313" key="1">
    <source>
        <dbReference type="EMBL" id="CAD2218213.1"/>
    </source>
</evidence>
<sequence>MRRSLTAAGVDLQARIEVGVINTQTSTLEAYLAQLLAHAERRPGLGPYRFNTSVLHHTLSLLHSVVGDDVQATRQLTRALASESRWESTYGDGRSGAVLTPSAEEEVGEPFQVSPLHIIDVGHLLPRLTAHSLAEVKDPFTVLVKKMEVEANQYQLVSSTVPLLSVERRLADIPTLAVPPRRPSTVDALTIGGYATLFLNSPEEAREALKRAVATIDPSRPRLYRTTRHLFKQYAQLCAMHPPRNRKLTQTGYEERKKWGSYLEARDIALGLFGSAQHARDVMKEIFYNDGELHRLRSPEVVERDCNDVSRIFFPEFASEKVTGEGSAVWSNTAKWHKERTTQPHLRCPSSAVPRHLWDTSVYNPYPHLSLGRSPLEHDPFLDGDDAADLFPDLWNVLTNPSVMGADKWYVQNTDMYVLLMRCLLYRLDWEAAVELTTRMLQHSTYTFLVDHEITMIFRDIGDPAGCLAFKVAAKLFDGRITRDGQTKREKYHDEQLR</sequence>
<protein>
    <submittedName>
        <fullName evidence="1">Uncharacterized protein</fullName>
    </submittedName>
</protein>
<dbReference type="Proteomes" id="UP000515908">
    <property type="component" value="Chromosome 10"/>
</dbReference>
<keyword evidence="2" id="KW-1185">Reference proteome</keyword>
<reference evidence="1 2" key="1">
    <citation type="submission" date="2020-08" db="EMBL/GenBank/DDBJ databases">
        <authorList>
            <person name="Newling K."/>
            <person name="Davey J."/>
            <person name="Forrester S."/>
        </authorList>
    </citation>
    <scope>NUCLEOTIDE SEQUENCE [LARGE SCALE GENOMIC DNA]</scope>
    <source>
        <strain evidence="2">Crithidia deanei Carvalho (ATCC PRA-265)</strain>
    </source>
</reference>
<accession>A0A7G2CHQ1</accession>
<dbReference type="AlphaFoldDB" id="A0A7G2CHQ1"/>